<evidence type="ECO:0000313" key="6">
    <source>
        <dbReference type="Proteomes" id="UP000267017"/>
    </source>
</evidence>
<name>A0A3P3TX59_9BACL</name>
<feature type="domain" description="Isochorismatase-like" evidence="4">
    <location>
        <begin position="32"/>
        <end position="222"/>
    </location>
</feature>
<evidence type="ECO:0000256" key="3">
    <source>
        <dbReference type="SAM" id="MobiDB-lite"/>
    </source>
</evidence>
<gene>
    <name evidence="5" type="ORF">EHV15_04980</name>
</gene>
<evidence type="ECO:0000313" key="5">
    <source>
        <dbReference type="EMBL" id="RRJ62374.1"/>
    </source>
</evidence>
<dbReference type="GO" id="GO:0016787">
    <property type="term" value="F:hydrolase activity"/>
    <property type="evidence" value="ECO:0007669"/>
    <property type="project" value="UniProtKB-KW"/>
</dbReference>
<keyword evidence="6" id="KW-1185">Reference proteome</keyword>
<dbReference type="RefSeq" id="WP_128630261.1">
    <property type="nucleotide sequence ID" value="NZ_RRCN01000001.1"/>
</dbReference>
<sequence>MRVWDKFLTERDKQVFGSAGYDAKAGFGKRPAVLVIDVSYGFCGHQQEPILDSVKRWRNSCGESAWEAIPHIQKLLQAAREQRIPVFYSTGVDRRPDGFDAGGWRRKNTRSEEQEGVPGYGGNEIVREIAPEPYEIVIEKLKPSPFHGTPLLGFLNDLGVDTLLICGTTTGGCVRAGVIDAFSYNYFVGVVEECTFDRGEACHAINLFDMNAKYADVVSTEETINYIYQTEKGLFDGKIDFSAASSHAAP</sequence>
<proteinExistence type="inferred from homology"/>
<protein>
    <submittedName>
        <fullName evidence="5">Isochorismatase family protein</fullName>
    </submittedName>
</protein>
<dbReference type="PANTHER" id="PTHR43540">
    <property type="entry name" value="PEROXYUREIDOACRYLATE/UREIDOACRYLATE AMIDOHYDROLASE-RELATED"/>
    <property type="match status" value="1"/>
</dbReference>
<organism evidence="5 6">
    <name type="scientific">Paenibacillus oralis</name>
    <dbReference type="NCBI Taxonomy" id="2490856"/>
    <lineage>
        <taxon>Bacteria</taxon>
        <taxon>Bacillati</taxon>
        <taxon>Bacillota</taxon>
        <taxon>Bacilli</taxon>
        <taxon>Bacillales</taxon>
        <taxon>Paenibacillaceae</taxon>
        <taxon>Paenibacillus</taxon>
    </lineage>
</organism>
<dbReference type="EMBL" id="RRCN01000001">
    <property type="protein sequence ID" value="RRJ62374.1"/>
    <property type="molecule type" value="Genomic_DNA"/>
</dbReference>
<evidence type="ECO:0000256" key="1">
    <source>
        <dbReference type="ARBA" id="ARBA00006336"/>
    </source>
</evidence>
<keyword evidence="2" id="KW-0378">Hydrolase</keyword>
<comment type="similarity">
    <text evidence="1">Belongs to the isochorismatase family.</text>
</comment>
<dbReference type="InterPro" id="IPR000868">
    <property type="entry name" value="Isochorismatase-like_dom"/>
</dbReference>
<reference evidence="5 6" key="1">
    <citation type="submission" date="2018-11" db="EMBL/GenBank/DDBJ databases">
        <title>Genome sequencing of Paenibacillus sp. KCOM 3021 (= ChDC PVNT-B20).</title>
        <authorList>
            <person name="Kook J.-K."/>
            <person name="Park S.-N."/>
            <person name="Lim Y.K."/>
        </authorList>
    </citation>
    <scope>NUCLEOTIDE SEQUENCE [LARGE SCALE GENOMIC DNA]</scope>
    <source>
        <strain evidence="5 6">KCOM 3021</strain>
    </source>
</reference>
<dbReference type="Gene3D" id="3.40.50.850">
    <property type="entry name" value="Isochorismatase-like"/>
    <property type="match status" value="1"/>
</dbReference>
<dbReference type="Proteomes" id="UP000267017">
    <property type="component" value="Unassembled WGS sequence"/>
</dbReference>
<dbReference type="SUPFAM" id="SSF52499">
    <property type="entry name" value="Isochorismatase-like hydrolases"/>
    <property type="match status" value="1"/>
</dbReference>
<dbReference type="InterPro" id="IPR036380">
    <property type="entry name" value="Isochorismatase-like_sf"/>
</dbReference>
<accession>A0A3P3TX59</accession>
<dbReference type="Pfam" id="PF00857">
    <property type="entry name" value="Isochorismatase"/>
    <property type="match status" value="1"/>
</dbReference>
<dbReference type="InterPro" id="IPR050272">
    <property type="entry name" value="Isochorismatase-like_hydrls"/>
</dbReference>
<feature type="region of interest" description="Disordered" evidence="3">
    <location>
        <begin position="99"/>
        <end position="122"/>
    </location>
</feature>
<comment type="caution">
    <text evidence="5">The sequence shown here is derived from an EMBL/GenBank/DDBJ whole genome shotgun (WGS) entry which is preliminary data.</text>
</comment>
<evidence type="ECO:0000259" key="4">
    <source>
        <dbReference type="Pfam" id="PF00857"/>
    </source>
</evidence>
<dbReference type="OrthoDB" id="9785724at2"/>
<dbReference type="AlphaFoldDB" id="A0A3P3TX59"/>
<evidence type="ECO:0000256" key="2">
    <source>
        <dbReference type="ARBA" id="ARBA00022801"/>
    </source>
</evidence>